<dbReference type="SUPFAM" id="SSF56059">
    <property type="entry name" value="Glutathione synthetase ATP-binding domain-like"/>
    <property type="match status" value="1"/>
</dbReference>
<dbReference type="PANTHER" id="PTHR30353:SF15">
    <property type="entry name" value="INNER MEMBRANE PROTEIN YABI"/>
    <property type="match status" value="1"/>
</dbReference>
<proteinExistence type="inferred from homology"/>
<feature type="transmembrane region" description="Helical" evidence="7">
    <location>
        <begin position="167"/>
        <end position="191"/>
    </location>
</feature>
<feature type="transmembrane region" description="Helical" evidence="7">
    <location>
        <begin position="132"/>
        <end position="155"/>
    </location>
</feature>
<keyword evidence="5 7" id="KW-1133">Transmembrane helix</keyword>
<dbReference type="Proteomes" id="UP001209694">
    <property type="component" value="Unassembled WGS sequence"/>
</dbReference>
<evidence type="ECO:0000256" key="4">
    <source>
        <dbReference type="ARBA" id="ARBA00022692"/>
    </source>
</evidence>
<comment type="caution">
    <text evidence="9">The sequence shown here is derived from an EMBL/GenBank/DDBJ whole genome shotgun (WGS) entry which is preliminary data.</text>
</comment>
<dbReference type="GO" id="GO:0005524">
    <property type="term" value="F:ATP binding"/>
    <property type="evidence" value="ECO:0007669"/>
    <property type="project" value="InterPro"/>
</dbReference>
<dbReference type="InterPro" id="IPR013815">
    <property type="entry name" value="ATP_grasp_subdomain_1"/>
</dbReference>
<evidence type="ECO:0000256" key="1">
    <source>
        <dbReference type="ARBA" id="ARBA00004651"/>
    </source>
</evidence>
<protein>
    <submittedName>
        <fullName evidence="9">DedA family protein</fullName>
    </submittedName>
</protein>
<evidence type="ECO:0000313" key="9">
    <source>
        <dbReference type="EMBL" id="MCW7516386.1"/>
    </source>
</evidence>
<accession>A0AAW5V414</accession>
<evidence type="ECO:0000256" key="6">
    <source>
        <dbReference type="ARBA" id="ARBA00023136"/>
    </source>
</evidence>
<dbReference type="RefSeq" id="WP_265355949.1">
    <property type="nucleotide sequence ID" value="NZ_JAMQPS010000002.1"/>
</dbReference>
<dbReference type="InterPro" id="IPR032816">
    <property type="entry name" value="VTT_dom"/>
</dbReference>
<dbReference type="AlphaFoldDB" id="A0AAW5V414"/>
<dbReference type="InterPro" id="IPR032818">
    <property type="entry name" value="DedA-like"/>
</dbReference>
<comment type="similarity">
    <text evidence="2">Belongs to the DedA family.</text>
</comment>
<keyword evidence="6 7" id="KW-0472">Membrane</keyword>
<dbReference type="PANTHER" id="PTHR30353">
    <property type="entry name" value="INNER MEMBRANE PROTEIN DEDA-RELATED"/>
    <property type="match status" value="1"/>
</dbReference>
<evidence type="ECO:0000313" key="10">
    <source>
        <dbReference type="Proteomes" id="UP001209694"/>
    </source>
</evidence>
<feature type="transmembrane region" description="Helical" evidence="7">
    <location>
        <begin position="211"/>
        <end position="230"/>
    </location>
</feature>
<evidence type="ECO:0000259" key="8">
    <source>
        <dbReference type="Pfam" id="PF09335"/>
    </source>
</evidence>
<keyword evidence="3" id="KW-1003">Cell membrane</keyword>
<evidence type="ECO:0000256" key="5">
    <source>
        <dbReference type="ARBA" id="ARBA00022989"/>
    </source>
</evidence>
<dbReference type="Pfam" id="PF09335">
    <property type="entry name" value="VTT_dom"/>
    <property type="match status" value="1"/>
</dbReference>
<feature type="transmembrane region" description="Helical" evidence="7">
    <location>
        <begin position="12"/>
        <end position="39"/>
    </location>
</feature>
<sequence>MTNSKKKLNSSAVGNIFIILFFSTFVSEDLTCITSGLLAKEGKLLLLHAIIVTGLGIFVGDLLLYLVGFFFGSYLKLWKPIQNWESKISSHTLYKHWKSKFSLSVMISRFLPGTRLPLYLLSGYFKMPFLVFVWSSLFAVLVWTTLFVSLVFYYGKWITTIYTNQSNFWTSIGIGIGFSFYVLYRFFQTILIPEKRKNFLLQWNKLSQLEFWPSSLFYLPLIPFLIYLAVRYRGIRYLTATNPGIIASGIAGESKYEILNLIPNKYIAKSCLVSANKKDPETLIKHWLSQNNIQFPIIAKPDKGERGFLVQKIHSIQELKVVLQNYPIDWLLQEWIEGPFEVGIFYYRYPNESHGMIFSVTDKVFPEIIGDGISNIESLIENHPRFRFQMEAHKKHNFGKLHHILPLGEKQRIGSIGNHVQGCMFQDGSYLLTKKLTTELIKIGDRTKGFYFGRFDIRFQNVKTFQEGKGFKIIELNGVTSESTNLYDPKFSIRQSYSILWKQWKLIFEIGFQNYQKGIQLYPYGKLLQLIRNHNDYRKKFSRLEKSL</sequence>
<evidence type="ECO:0000256" key="3">
    <source>
        <dbReference type="ARBA" id="ARBA00022475"/>
    </source>
</evidence>
<organism evidence="9 10">
    <name type="scientific">Leptospira levettii</name>
    <dbReference type="NCBI Taxonomy" id="2023178"/>
    <lineage>
        <taxon>Bacteria</taxon>
        <taxon>Pseudomonadati</taxon>
        <taxon>Spirochaetota</taxon>
        <taxon>Spirochaetia</taxon>
        <taxon>Leptospirales</taxon>
        <taxon>Leptospiraceae</taxon>
        <taxon>Leptospira</taxon>
    </lineage>
</organism>
<gene>
    <name evidence="9" type="ORF">ND810_14555</name>
</gene>
<dbReference type="Gene3D" id="3.30.1490.20">
    <property type="entry name" value="ATP-grasp fold, A domain"/>
    <property type="match status" value="1"/>
</dbReference>
<comment type="subcellular location">
    <subcellularLocation>
        <location evidence="1">Cell membrane</location>
        <topology evidence="1">Multi-pass membrane protein</topology>
    </subcellularLocation>
</comment>
<dbReference type="GO" id="GO:0005886">
    <property type="term" value="C:plasma membrane"/>
    <property type="evidence" value="ECO:0007669"/>
    <property type="project" value="UniProtKB-SubCell"/>
</dbReference>
<evidence type="ECO:0000256" key="7">
    <source>
        <dbReference type="SAM" id="Phobius"/>
    </source>
</evidence>
<dbReference type="EMBL" id="JAMQQD010000005">
    <property type="protein sequence ID" value="MCW7516386.1"/>
    <property type="molecule type" value="Genomic_DNA"/>
</dbReference>
<feature type="domain" description="VTT" evidence="8">
    <location>
        <begin position="34"/>
        <end position="151"/>
    </location>
</feature>
<name>A0AAW5V414_9LEPT</name>
<feature type="transmembrane region" description="Helical" evidence="7">
    <location>
        <begin position="45"/>
        <end position="71"/>
    </location>
</feature>
<keyword evidence="4 7" id="KW-0812">Transmembrane</keyword>
<evidence type="ECO:0000256" key="2">
    <source>
        <dbReference type="ARBA" id="ARBA00010792"/>
    </source>
</evidence>
<reference evidence="9" key="1">
    <citation type="submission" date="2022-06" db="EMBL/GenBank/DDBJ databases">
        <title>Leptospira isolates from biofilms formed at urban environments.</title>
        <authorList>
            <person name="Ribeiro P.S."/>
            <person name="Sousa T."/>
            <person name="Carvalho N."/>
            <person name="Aburjaile F."/>
            <person name="Neves F."/>
            <person name="Oliveira D."/>
            <person name="Blanco L."/>
            <person name="Lima J."/>
            <person name="Costa F."/>
            <person name="Brenig B."/>
            <person name="Soares S."/>
            <person name="Ramos R."/>
            <person name="Goes-Neto A."/>
            <person name="Matiuzzi M."/>
            <person name="Azevedo V."/>
            <person name="Ristow P."/>
        </authorList>
    </citation>
    <scope>NUCLEOTIDE SEQUENCE</scope>
    <source>
        <strain evidence="9">VSF7</strain>
    </source>
</reference>